<dbReference type="NCBIfam" id="TIGR00172">
    <property type="entry name" value="maf"/>
    <property type="match status" value="1"/>
</dbReference>
<dbReference type="HAMAP" id="MF_00528">
    <property type="entry name" value="Maf"/>
    <property type="match status" value="1"/>
</dbReference>
<evidence type="ECO:0000256" key="3">
    <source>
        <dbReference type="ARBA" id="ARBA00022801"/>
    </source>
</evidence>
<dbReference type="InterPro" id="IPR029001">
    <property type="entry name" value="ITPase-like_fam"/>
</dbReference>
<dbReference type="OrthoDB" id="3527985at2"/>
<proteinExistence type="inferred from homology"/>
<feature type="active site" description="Proton acceptor" evidence="5">
    <location>
        <position position="83"/>
    </location>
</feature>
<dbReference type="GO" id="GO:0009117">
    <property type="term" value="P:nucleotide metabolic process"/>
    <property type="evidence" value="ECO:0007669"/>
    <property type="project" value="UniProtKB-KW"/>
</dbReference>
<comment type="catalytic activity">
    <reaction evidence="5">
        <text>a 2'-deoxyribonucleoside 5'-triphosphate + H2O = a 2'-deoxyribonucleoside 5'-phosphate + diphosphate + H(+)</text>
        <dbReference type="Rhea" id="RHEA:44644"/>
        <dbReference type="ChEBI" id="CHEBI:15377"/>
        <dbReference type="ChEBI" id="CHEBI:15378"/>
        <dbReference type="ChEBI" id="CHEBI:33019"/>
        <dbReference type="ChEBI" id="CHEBI:61560"/>
        <dbReference type="ChEBI" id="CHEBI:65317"/>
        <dbReference type="EC" id="3.6.1.9"/>
    </reaction>
</comment>
<dbReference type="KEGG" id="sqz:FQU76_21700"/>
<dbReference type="Pfam" id="PF02545">
    <property type="entry name" value="Maf"/>
    <property type="match status" value="1"/>
</dbReference>
<dbReference type="PANTHER" id="PTHR43213">
    <property type="entry name" value="BIFUNCTIONAL DTTP/UTP PYROPHOSPHATASE/METHYLTRANSFERASE PROTEIN-RELATED"/>
    <property type="match status" value="1"/>
</dbReference>
<dbReference type="PANTHER" id="PTHR43213:SF5">
    <property type="entry name" value="BIFUNCTIONAL DTTP_UTP PYROPHOSPHATASE_METHYLTRANSFERASE PROTEIN-RELATED"/>
    <property type="match status" value="1"/>
</dbReference>
<dbReference type="PIRSF" id="PIRSF006305">
    <property type="entry name" value="Maf"/>
    <property type="match status" value="1"/>
</dbReference>
<dbReference type="RefSeq" id="WP_146482014.1">
    <property type="nucleotide sequence ID" value="NZ_CP042266.1"/>
</dbReference>
<evidence type="ECO:0000256" key="5">
    <source>
        <dbReference type="HAMAP-Rule" id="MF_00528"/>
    </source>
</evidence>
<dbReference type="Proteomes" id="UP000320580">
    <property type="component" value="Chromosome"/>
</dbReference>
<dbReference type="GO" id="GO:0047429">
    <property type="term" value="F:nucleoside triphosphate diphosphatase activity"/>
    <property type="evidence" value="ECO:0007669"/>
    <property type="project" value="UniProtKB-EC"/>
</dbReference>
<comment type="subcellular location">
    <subcellularLocation>
        <location evidence="5">Cytoplasm</location>
    </subcellularLocation>
</comment>
<dbReference type="AlphaFoldDB" id="A0A5B8JBI8"/>
<reference evidence="6 7" key="1">
    <citation type="submission" date="2019-07" db="EMBL/GenBank/DDBJ databases">
        <authorList>
            <person name="Zhu P."/>
        </authorList>
    </citation>
    <scope>NUCLEOTIDE SEQUENCE [LARGE SCALE GENOMIC DNA]</scope>
    <source>
        <strain evidence="6 7">SSL-25</strain>
    </source>
</reference>
<evidence type="ECO:0000256" key="1">
    <source>
        <dbReference type="ARBA" id="ARBA00001968"/>
    </source>
</evidence>
<dbReference type="EMBL" id="CP042266">
    <property type="protein sequence ID" value="QDY78696.1"/>
    <property type="molecule type" value="Genomic_DNA"/>
</dbReference>
<keyword evidence="2 5" id="KW-0963">Cytoplasm</keyword>
<organism evidence="6 7">
    <name type="scientific">Streptomyces qinzhouensis</name>
    <dbReference type="NCBI Taxonomy" id="2599401"/>
    <lineage>
        <taxon>Bacteria</taxon>
        <taxon>Bacillati</taxon>
        <taxon>Actinomycetota</taxon>
        <taxon>Actinomycetes</taxon>
        <taxon>Kitasatosporales</taxon>
        <taxon>Streptomycetaceae</taxon>
        <taxon>Streptomyces</taxon>
    </lineage>
</organism>
<keyword evidence="4 5" id="KW-0546">Nucleotide metabolism</keyword>
<dbReference type="CDD" id="cd00555">
    <property type="entry name" value="Maf"/>
    <property type="match status" value="1"/>
</dbReference>
<comment type="catalytic activity">
    <reaction evidence="5">
        <text>a ribonucleoside 5'-triphosphate + H2O = a ribonucleoside 5'-phosphate + diphosphate + H(+)</text>
        <dbReference type="Rhea" id="RHEA:23996"/>
        <dbReference type="ChEBI" id="CHEBI:15377"/>
        <dbReference type="ChEBI" id="CHEBI:15378"/>
        <dbReference type="ChEBI" id="CHEBI:33019"/>
        <dbReference type="ChEBI" id="CHEBI:58043"/>
        <dbReference type="ChEBI" id="CHEBI:61557"/>
        <dbReference type="EC" id="3.6.1.9"/>
    </reaction>
</comment>
<keyword evidence="7" id="KW-1185">Reference proteome</keyword>
<evidence type="ECO:0000313" key="6">
    <source>
        <dbReference type="EMBL" id="QDY78696.1"/>
    </source>
</evidence>
<protein>
    <recommendedName>
        <fullName evidence="5">Nucleoside triphosphate pyrophosphatase</fullName>
        <ecNumber evidence="5">3.6.1.9</ecNumber>
    </recommendedName>
    <alternativeName>
        <fullName evidence="5">Nucleotide pyrophosphatase</fullName>
        <shortName evidence="5">Nucleotide PPase</shortName>
    </alternativeName>
</protein>
<comment type="function">
    <text evidence="5">Nucleoside triphosphate pyrophosphatase. May have a dual role in cell division arrest and in preventing the incorporation of modified nucleotides into cellular nucleic acids.</text>
</comment>
<gene>
    <name evidence="6" type="ORF">FQU76_21700</name>
</gene>
<dbReference type="FunFam" id="3.90.950.10:FF:000010">
    <property type="entry name" value="Nucleoside triphosphate pyrophosphatase"/>
    <property type="match status" value="1"/>
</dbReference>
<keyword evidence="3 5" id="KW-0378">Hydrolase</keyword>
<comment type="similarity">
    <text evidence="5">Belongs to the Maf family.</text>
</comment>
<name>A0A5B8JBI8_9ACTN</name>
<dbReference type="EC" id="3.6.1.9" evidence="5"/>
<dbReference type="Gene3D" id="3.90.950.10">
    <property type="match status" value="1"/>
</dbReference>
<dbReference type="SUPFAM" id="SSF52972">
    <property type="entry name" value="ITPase-like"/>
    <property type="match status" value="1"/>
</dbReference>
<evidence type="ECO:0000256" key="4">
    <source>
        <dbReference type="ARBA" id="ARBA00023080"/>
    </source>
</evidence>
<evidence type="ECO:0000256" key="2">
    <source>
        <dbReference type="ARBA" id="ARBA00022490"/>
    </source>
</evidence>
<comment type="cofactor">
    <cofactor evidence="1 5">
        <name>a divalent metal cation</name>
        <dbReference type="ChEBI" id="CHEBI:60240"/>
    </cofactor>
</comment>
<dbReference type="InterPro" id="IPR003697">
    <property type="entry name" value="Maf-like"/>
</dbReference>
<comment type="caution">
    <text evidence="5">Lacks conserved residue(s) required for the propagation of feature annotation.</text>
</comment>
<evidence type="ECO:0000313" key="7">
    <source>
        <dbReference type="Proteomes" id="UP000320580"/>
    </source>
</evidence>
<sequence>MTAHAAPTPRTAAPRLVLASASPARLRLLRAAGLDPEVIVSGVDEDALTAPTPAELALVLAEAKAAVVAARPEVAGALVIGCDSVLDLDGEALGKPADAEEATARWKTMRGRSGVLRTGHCVTDTTTGRIASATASTTVRFGEPSDAEIAAYVATGEPLQVAGAFTLNGRSAPFIDGIDGCHGNVIGISLPLLRTLLGELGYSVTDLWT</sequence>
<dbReference type="GO" id="GO:0005737">
    <property type="term" value="C:cytoplasm"/>
    <property type="evidence" value="ECO:0007669"/>
    <property type="project" value="UniProtKB-SubCell"/>
</dbReference>
<accession>A0A5B8JBI8</accession>